<gene>
    <name evidence="4" type="ORF">FHS28_000538</name>
</gene>
<name>A0ABR6GM39_9BURK</name>
<accession>A0ABR6GM39</accession>
<dbReference type="EMBL" id="JACHXO010000001">
    <property type="protein sequence ID" value="MBB3193173.1"/>
    <property type="molecule type" value="Genomic_DNA"/>
</dbReference>
<keyword evidence="5" id="KW-1185">Reference proteome</keyword>
<keyword evidence="1 2" id="KW-0597">Phosphoprotein</keyword>
<reference evidence="4 5" key="1">
    <citation type="submission" date="2020-08" db="EMBL/GenBank/DDBJ databases">
        <title>Genomic Encyclopedia of Type Strains, Phase III (KMG-III): the genomes of soil and plant-associated and newly described type strains.</title>
        <authorList>
            <person name="Whitman W."/>
        </authorList>
    </citation>
    <scope>NUCLEOTIDE SEQUENCE [LARGE SCALE GENOMIC DNA]</scope>
    <source>
        <strain evidence="4 5">CECT 7247</strain>
    </source>
</reference>
<dbReference type="InterPro" id="IPR011006">
    <property type="entry name" value="CheY-like_superfamily"/>
</dbReference>
<dbReference type="GO" id="GO:0003677">
    <property type="term" value="F:DNA binding"/>
    <property type="evidence" value="ECO:0007669"/>
    <property type="project" value="UniProtKB-KW"/>
</dbReference>
<comment type="caution">
    <text evidence="4">The sequence shown here is derived from an EMBL/GenBank/DDBJ whole genome shotgun (WGS) entry which is preliminary data.</text>
</comment>
<feature type="domain" description="Response regulatory" evidence="3">
    <location>
        <begin position="2"/>
        <end position="118"/>
    </location>
</feature>
<evidence type="ECO:0000313" key="5">
    <source>
        <dbReference type="Proteomes" id="UP000574369"/>
    </source>
</evidence>
<evidence type="ECO:0000256" key="2">
    <source>
        <dbReference type="PROSITE-ProRule" id="PRU00169"/>
    </source>
</evidence>
<dbReference type="PANTHER" id="PTHR44591">
    <property type="entry name" value="STRESS RESPONSE REGULATOR PROTEIN 1"/>
    <property type="match status" value="1"/>
</dbReference>
<dbReference type="Gene3D" id="3.40.50.2300">
    <property type="match status" value="1"/>
</dbReference>
<evidence type="ECO:0000313" key="4">
    <source>
        <dbReference type="EMBL" id="MBB3193173.1"/>
    </source>
</evidence>
<dbReference type="SMART" id="SM00448">
    <property type="entry name" value="REC"/>
    <property type="match status" value="1"/>
</dbReference>
<dbReference type="PROSITE" id="PS50110">
    <property type="entry name" value="RESPONSE_REGULATORY"/>
    <property type="match status" value="1"/>
</dbReference>
<dbReference type="Pfam" id="PF00072">
    <property type="entry name" value="Response_reg"/>
    <property type="match status" value="1"/>
</dbReference>
<evidence type="ECO:0000259" key="3">
    <source>
        <dbReference type="PROSITE" id="PS50110"/>
    </source>
</evidence>
<dbReference type="SUPFAM" id="SSF52172">
    <property type="entry name" value="CheY-like"/>
    <property type="match status" value="1"/>
</dbReference>
<dbReference type="InterPro" id="IPR050595">
    <property type="entry name" value="Bact_response_regulator"/>
</dbReference>
<dbReference type="Proteomes" id="UP000574369">
    <property type="component" value="Unassembled WGS sequence"/>
</dbReference>
<sequence>MRVVLVEDCSRLRRLMVDRLQTEGHITVVGQTDSESAAVAMVALNHPDVVLVDLTLSAGSGLGVISRIRADGFRGKLFVLSAENSQIFGPQVVHRGADGFYDKSFEFEELVSDLNGLLHSGWMAAA</sequence>
<dbReference type="InterPro" id="IPR001789">
    <property type="entry name" value="Sig_transdc_resp-reg_receiver"/>
</dbReference>
<organism evidence="4 5">
    <name type="scientific">Roseateles terrae</name>
    <dbReference type="NCBI Taxonomy" id="431060"/>
    <lineage>
        <taxon>Bacteria</taxon>
        <taxon>Pseudomonadati</taxon>
        <taxon>Pseudomonadota</taxon>
        <taxon>Betaproteobacteria</taxon>
        <taxon>Burkholderiales</taxon>
        <taxon>Sphaerotilaceae</taxon>
        <taxon>Roseateles</taxon>
    </lineage>
</organism>
<keyword evidence="4" id="KW-0238">DNA-binding</keyword>
<protein>
    <submittedName>
        <fullName evidence="4">DNA-binding NarL/FixJ family response regulator</fullName>
    </submittedName>
</protein>
<dbReference type="PANTHER" id="PTHR44591:SF3">
    <property type="entry name" value="RESPONSE REGULATORY DOMAIN-CONTAINING PROTEIN"/>
    <property type="match status" value="1"/>
</dbReference>
<dbReference type="RefSeq" id="WP_088449204.1">
    <property type="nucleotide sequence ID" value="NZ_JACHXO010000001.1"/>
</dbReference>
<feature type="modified residue" description="4-aspartylphosphate" evidence="2">
    <location>
        <position position="53"/>
    </location>
</feature>
<evidence type="ECO:0000256" key="1">
    <source>
        <dbReference type="ARBA" id="ARBA00022553"/>
    </source>
</evidence>
<proteinExistence type="predicted"/>